<accession>A0A8H7KIC6</accession>
<evidence type="ECO:0000256" key="1">
    <source>
        <dbReference type="SAM" id="MobiDB-lite"/>
    </source>
</evidence>
<evidence type="ECO:0000313" key="4">
    <source>
        <dbReference type="Proteomes" id="UP000629468"/>
    </source>
</evidence>
<feature type="compositionally biased region" description="Low complexity" evidence="1">
    <location>
        <begin position="101"/>
        <end position="114"/>
    </location>
</feature>
<protein>
    <recommendedName>
        <fullName evidence="2">DUF6593 domain-containing protein</fullName>
    </recommendedName>
</protein>
<evidence type="ECO:0000313" key="3">
    <source>
        <dbReference type="EMBL" id="KAF7777610.1"/>
    </source>
</evidence>
<dbReference type="Proteomes" id="UP000629468">
    <property type="component" value="Unassembled WGS sequence"/>
</dbReference>
<feature type="domain" description="DUF6593" evidence="2">
    <location>
        <begin position="134"/>
        <end position="251"/>
    </location>
</feature>
<dbReference type="InterPro" id="IPR046528">
    <property type="entry name" value="DUF6593"/>
</dbReference>
<feature type="compositionally biased region" description="Acidic residues" evidence="1">
    <location>
        <begin position="71"/>
        <end position="83"/>
    </location>
</feature>
<comment type="caution">
    <text evidence="3">The sequence shown here is derived from an EMBL/GenBank/DDBJ whole genome shotgun (WGS) entry which is preliminary data.</text>
</comment>
<dbReference type="AlphaFoldDB" id="A0A8H7KIC6"/>
<dbReference type="Pfam" id="PF20236">
    <property type="entry name" value="DUF6593"/>
    <property type="match status" value="1"/>
</dbReference>
<proteinExistence type="predicted"/>
<organism evidence="3 4">
    <name type="scientific">Agaricus bisporus var. burnettii</name>
    <dbReference type="NCBI Taxonomy" id="192524"/>
    <lineage>
        <taxon>Eukaryota</taxon>
        <taxon>Fungi</taxon>
        <taxon>Dikarya</taxon>
        <taxon>Basidiomycota</taxon>
        <taxon>Agaricomycotina</taxon>
        <taxon>Agaricomycetes</taxon>
        <taxon>Agaricomycetidae</taxon>
        <taxon>Agaricales</taxon>
        <taxon>Agaricineae</taxon>
        <taxon>Agaricaceae</taxon>
        <taxon>Agaricus</taxon>
    </lineage>
</organism>
<feature type="region of interest" description="Disordered" evidence="1">
    <location>
        <begin position="66"/>
        <end position="128"/>
    </location>
</feature>
<gene>
    <name evidence="3" type="ORF">Agabi119p4_3682</name>
</gene>
<evidence type="ECO:0000259" key="2">
    <source>
        <dbReference type="Pfam" id="PF20236"/>
    </source>
</evidence>
<sequence>MRLILSSRHPRNSTYTTETGQILYKVNKPRRFGYGVATIRKAVGTVHGVWQGNGLGPEVLVPSVTPVEISPFDDPEPEEEEEGDGRRRSMDSQDDSAPFADSNSNSDLDSVDSVDAVEGRSSVPSTSGSLQGHFAFLAQIEFHGFSPTRFLYNNMNVSVDELFRKVGGSWYGSRGRVWKASDGQEYRWVLCADNLEMVKNDESKKPVVVFKSYHSPHNPFKKPQQASMEVDDSCVPILDEIIMTFVYCHKRDVAKLVSGSSELVEFEF</sequence>
<reference evidence="3 4" key="1">
    <citation type="journal article" name="Sci. Rep.">
        <title>Telomere-to-telomere assembled and centromere annotated genomes of the two main subspecies of the button mushroom Agaricus bisporus reveal especially polymorphic chromosome ends.</title>
        <authorList>
            <person name="Sonnenberg A.S.M."/>
            <person name="Sedaghat-Telgerd N."/>
            <person name="Lavrijssen B."/>
            <person name="Ohm R.A."/>
            <person name="Hendrickx P.M."/>
            <person name="Scholtmeijer K."/>
            <person name="Baars J.J.P."/>
            <person name="van Peer A."/>
        </authorList>
    </citation>
    <scope>NUCLEOTIDE SEQUENCE [LARGE SCALE GENOMIC DNA]</scope>
    <source>
        <strain evidence="3 4">H119_p4</strain>
    </source>
</reference>
<name>A0A8H7KIC6_AGABI</name>
<dbReference type="EMBL" id="JABXXO010000005">
    <property type="protein sequence ID" value="KAF7777610.1"/>
    <property type="molecule type" value="Genomic_DNA"/>
</dbReference>